<reference evidence="2 3" key="1">
    <citation type="submission" date="2022-10" db="EMBL/GenBank/DDBJ databases">
        <title>Weissella fermenti sp. nov., isolated from fermented cabbage.</title>
        <authorList>
            <person name="Lee J.K."/>
            <person name="Baek J.H."/>
            <person name="Choi D.G."/>
            <person name="Kim J.M."/>
            <person name="Jeon C.O."/>
        </authorList>
    </citation>
    <scope>NUCLEOTIDE SEQUENCE [LARGE SCALE GENOMIC DNA]</scope>
    <source>
        <strain evidence="2 3">KACC 18534</strain>
    </source>
</reference>
<keyword evidence="1" id="KW-0812">Transmembrane</keyword>
<dbReference type="EMBL" id="JAOZFE010000002">
    <property type="protein sequence ID" value="MCW0952993.1"/>
    <property type="molecule type" value="Genomic_DNA"/>
</dbReference>
<keyword evidence="1" id="KW-1133">Transmembrane helix</keyword>
<accession>A0ABT3E510</accession>
<dbReference type="RefSeq" id="WP_213408333.1">
    <property type="nucleotide sequence ID" value="NZ_CP074441.1"/>
</dbReference>
<keyword evidence="3" id="KW-1185">Reference proteome</keyword>
<evidence type="ECO:0000313" key="3">
    <source>
        <dbReference type="Proteomes" id="UP001526225"/>
    </source>
</evidence>
<comment type="caution">
    <text evidence="2">The sequence shown here is derived from an EMBL/GenBank/DDBJ whole genome shotgun (WGS) entry which is preliminary data.</text>
</comment>
<feature type="transmembrane region" description="Helical" evidence="1">
    <location>
        <begin position="12"/>
        <end position="34"/>
    </location>
</feature>
<proteinExistence type="predicted"/>
<gene>
    <name evidence="2" type="ORF">OIT44_02765</name>
</gene>
<evidence type="ECO:0000313" key="2">
    <source>
        <dbReference type="EMBL" id="MCW0952993.1"/>
    </source>
</evidence>
<sequence>MVNFWPTTANDIVGLIVMCITAFGSMFGGFGFLLNKYVTKPLKEMRADLNETNAAHSQQLYEHEIRLIKMEGKVFTDED</sequence>
<organism evidence="2 3">
    <name type="scientific">Weissella ceti</name>
    <dbReference type="NCBI Taxonomy" id="759620"/>
    <lineage>
        <taxon>Bacteria</taxon>
        <taxon>Bacillati</taxon>
        <taxon>Bacillota</taxon>
        <taxon>Bacilli</taxon>
        <taxon>Lactobacillales</taxon>
        <taxon>Lactobacillaceae</taxon>
        <taxon>Weissella</taxon>
    </lineage>
</organism>
<name>A0ABT3E510_9LACO</name>
<evidence type="ECO:0000256" key="1">
    <source>
        <dbReference type="SAM" id="Phobius"/>
    </source>
</evidence>
<evidence type="ECO:0008006" key="4">
    <source>
        <dbReference type="Google" id="ProtNLM"/>
    </source>
</evidence>
<dbReference type="Proteomes" id="UP001526225">
    <property type="component" value="Unassembled WGS sequence"/>
</dbReference>
<protein>
    <recommendedName>
        <fullName evidence="4">Phage protein</fullName>
    </recommendedName>
</protein>
<keyword evidence="1" id="KW-0472">Membrane</keyword>